<dbReference type="InterPro" id="IPR012480">
    <property type="entry name" value="Hepar_II_III_C"/>
</dbReference>
<dbReference type="RefSeq" id="WP_309541091.1">
    <property type="nucleotide sequence ID" value="NZ_CP133659.1"/>
</dbReference>
<evidence type="ECO:0000313" key="4">
    <source>
        <dbReference type="Proteomes" id="UP001180616"/>
    </source>
</evidence>
<dbReference type="InterPro" id="IPR008929">
    <property type="entry name" value="Chondroitin_lyas"/>
</dbReference>
<organism evidence="3 4">
    <name type="scientific">Nitratidesulfovibrio liaohensis</name>
    <dbReference type="NCBI Taxonomy" id="2604158"/>
    <lineage>
        <taxon>Bacteria</taxon>
        <taxon>Pseudomonadati</taxon>
        <taxon>Thermodesulfobacteriota</taxon>
        <taxon>Desulfovibrionia</taxon>
        <taxon>Desulfovibrionales</taxon>
        <taxon>Desulfovibrionaceae</taxon>
        <taxon>Nitratidesulfovibrio</taxon>
    </lineage>
</organism>
<dbReference type="Gene3D" id="2.70.98.70">
    <property type="match status" value="1"/>
</dbReference>
<comment type="subcellular location">
    <subcellularLocation>
        <location evidence="1">Cell envelope</location>
    </subcellularLocation>
</comment>
<evidence type="ECO:0000256" key="1">
    <source>
        <dbReference type="ARBA" id="ARBA00004196"/>
    </source>
</evidence>
<name>A0ABY9QZV3_9BACT</name>
<proteinExistence type="predicted"/>
<dbReference type="EMBL" id="CP133659">
    <property type="protein sequence ID" value="WMW65048.1"/>
    <property type="molecule type" value="Genomic_DNA"/>
</dbReference>
<gene>
    <name evidence="3" type="ORF">KPS_003142</name>
</gene>
<dbReference type="Pfam" id="PF07940">
    <property type="entry name" value="Hepar_II_III_C"/>
    <property type="match status" value="1"/>
</dbReference>
<evidence type="ECO:0000313" key="3">
    <source>
        <dbReference type="EMBL" id="WMW65048.1"/>
    </source>
</evidence>
<dbReference type="Proteomes" id="UP001180616">
    <property type="component" value="Chromosome"/>
</dbReference>
<reference evidence="3" key="1">
    <citation type="submission" date="2023-09" db="EMBL/GenBank/DDBJ databases">
        <authorList>
            <consortium name="CW5 consortium"/>
            <person name="Lu C.-W."/>
        </authorList>
    </citation>
    <scope>NUCLEOTIDE SEQUENCE</scope>
    <source>
        <strain evidence="3">KPS</strain>
    </source>
</reference>
<protein>
    <submittedName>
        <fullName evidence="3">Heparinase II/III family protein</fullName>
    </submittedName>
</protein>
<sequence>MLNLKLPLDDALAEVITIPFHDPLLSTAFPLSITSSDNISAQHEFSWCHTNIHWTKQDNQIGTIDVTAPARFTLHGYDAAVLAVTLPKTARIQMRLHYPKGLSVLCRWSSAFCGTGERMEAVIPLHRLFYPLARAPLSVHPLLRGVSFRILCTEPGAHTANLSWFGLRNNTATRALTKHKKRRNDTWEAWLLPEKQWPEIRFGHGLLFTADDLPQVRAKKNNHAWKKHFEHLESQATSYLQRIPERDYGVYLPNHDKRYIRADDQGKTPYHWEALTLAFVGLVNEDRHMITHALRYLMCMVHTRHWADSMEQRSPSSTWTQRAFIEEMTTVSVALLSDWLDFALPPHTKTLINHALWDRGISPIRRDLLQFDYMHQMNQGIAMNRGCIIGGLYLEKSWPRTQTHVDNAYAEMKNILQNYIQPDGGVAEGPGYFCQAATAALWAIIAYSRARGLDWESEAASFFRHTNAFVQTMASTEKCGTLIPHGDCRTTWFGGDVVPIMATLFPHSAFASMLAPCLESGSIYALTGTLAKSGGMIGMVYGPETPTQDTCTTPTLLVLPDSAKVSSFRKNGDLEVRIMLSGCPTKPSHSHRDIGSFTLEVNKKSLFIDRGMIEYWKTGANHLAKTNMHNAITPFISGDFPSQNTSLTAIPPNANGDNTSVEIFIDITACWENYMSNYTRTVTSTTPETINIIDSITFLKPEIAAFHLHSQLPMNPTSNGFVINLNNISCNVHCAWAEETSITTDNMSIDNKTTYHFIAISNTFTHHALNTIITITTLSEHTTHEAHTKHCV</sequence>
<keyword evidence="4" id="KW-1185">Reference proteome</keyword>
<dbReference type="Gene3D" id="1.50.10.100">
    <property type="entry name" value="Chondroitin AC/alginate lyase"/>
    <property type="match status" value="1"/>
</dbReference>
<accession>A0ABY9QZV3</accession>
<feature type="domain" description="Heparinase II/III-like C-terminal" evidence="2">
    <location>
        <begin position="584"/>
        <end position="712"/>
    </location>
</feature>
<evidence type="ECO:0000259" key="2">
    <source>
        <dbReference type="Pfam" id="PF07940"/>
    </source>
</evidence>
<dbReference type="SUPFAM" id="SSF48230">
    <property type="entry name" value="Chondroitin AC/alginate lyase"/>
    <property type="match status" value="1"/>
</dbReference>